<keyword evidence="5 10" id="KW-0812">Transmembrane</keyword>
<accession>A0A507FLZ9</accession>
<dbReference type="SUPFAM" id="SSF53448">
    <property type="entry name" value="Nucleotide-diphospho-sugar transferases"/>
    <property type="match status" value="1"/>
</dbReference>
<organism evidence="11 12">
    <name type="scientific">Chytriomyces confervae</name>
    <dbReference type="NCBI Taxonomy" id="246404"/>
    <lineage>
        <taxon>Eukaryota</taxon>
        <taxon>Fungi</taxon>
        <taxon>Fungi incertae sedis</taxon>
        <taxon>Chytridiomycota</taxon>
        <taxon>Chytridiomycota incertae sedis</taxon>
        <taxon>Chytridiomycetes</taxon>
        <taxon>Chytridiales</taxon>
        <taxon>Chytriomycetaceae</taxon>
        <taxon>Chytriomyces</taxon>
    </lineage>
</organism>
<keyword evidence="3" id="KW-0328">Glycosyltransferase</keyword>
<proteinExistence type="inferred from homology"/>
<protein>
    <recommendedName>
        <fullName evidence="13">Mannosyltransferase</fullName>
    </recommendedName>
</protein>
<dbReference type="GO" id="GO:0006493">
    <property type="term" value="P:protein O-linked glycosylation"/>
    <property type="evidence" value="ECO:0007669"/>
    <property type="project" value="TreeGrafter"/>
</dbReference>
<evidence type="ECO:0000256" key="2">
    <source>
        <dbReference type="ARBA" id="ARBA00009105"/>
    </source>
</evidence>
<keyword evidence="6" id="KW-0735">Signal-anchor</keyword>
<name>A0A507FLZ9_9FUNG</name>
<keyword evidence="7 10" id="KW-1133">Transmembrane helix</keyword>
<evidence type="ECO:0000256" key="4">
    <source>
        <dbReference type="ARBA" id="ARBA00022679"/>
    </source>
</evidence>
<dbReference type="InterPro" id="IPR022751">
    <property type="entry name" value="Alpha_mannosyltransferase"/>
</dbReference>
<dbReference type="GO" id="GO:0005794">
    <property type="term" value="C:Golgi apparatus"/>
    <property type="evidence" value="ECO:0007669"/>
    <property type="project" value="TreeGrafter"/>
</dbReference>
<gene>
    <name evidence="11" type="ORF">CcCBS67573_g01257</name>
</gene>
<evidence type="ECO:0000256" key="3">
    <source>
        <dbReference type="ARBA" id="ARBA00022676"/>
    </source>
</evidence>
<evidence type="ECO:0000313" key="11">
    <source>
        <dbReference type="EMBL" id="TPX77451.1"/>
    </source>
</evidence>
<evidence type="ECO:0000256" key="6">
    <source>
        <dbReference type="ARBA" id="ARBA00022968"/>
    </source>
</evidence>
<feature type="transmembrane region" description="Helical" evidence="10">
    <location>
        <begin position="7"/>
        <end position="25"/>
    </location>
</feature>
<evidence type="ECO:0000256" key="9">
    <source>
        <dbReference type="ARBA" id="ARBA00023180"/>
    </source>
</evidence>
<comment type="subcellular location">
    <subcellularLocation>
        <location evidence="1">Membrane</location>
        <topology evidence="1">Single-pass type II membrane protein</topology>
    </subcellularLocation>
</comment>
<evidence type="ECO:0000256" key="5">
    <source>
        <dbReference type="ARBA" id="ARBA00022692"/>
    </source>
</evidence>
<comment type="similarity">
    <text evidence="2">Belongs to the MNN1/MNT family.</text>
</comment>
<evidence type="ECO:0000256" key="8">
    <source>
        <dbReference type="ARBA" id="ARBA00023136"/>
    </source>
</evidence>
<dbReference type="GO" id="GO:0000033">
    <property type="term" value="F:alpha-1,3-mannosyltransferase activity"/>
    <property type="evidence" value="ECO:0007669"/>
    <property type="project" value="TreeGrafter"/>
</dbReference>
<dbReference type="OrthoDB" id="430354at2759"/>
<dbReference type="AlphaFoldDB" id="A0A507FLZ9"/>
<dbReference type="InterPro" id="IPR029044">
    <property type="entry name" value="Nucleotide-diphossugar_trans"/>
</dbReference>
<keyword evidence="4" id="KW-0808">Transferase</keyword>
<dbReference type="PANTHER" id="PTHR31392">
    <property type="entry name" value="ALPHA-1,3-MANNOSYLTRANSFERASE MNN1-RELATED"/>
    <property type="match status" value="1"/>
</dbReference>
<dbReference type="EMBL" id="QEAP01000020">
    <property type="protein sequence ID" value="TPX77451.1"/>
    <property type="molecule type" value="Genomic_DNA"/>
</dbReference>
<sequence>MKLPRRIRLIIVLIAFTTAGLYLLYSSRNVAFRRRRLDFLQSRFLDFLNGETHNTRGQFGGSLDRSFDPAKTFHLIVSEVYDTVASEYNRSNIHELGRRARTNLLAYSLLHEKQSVVDQLTRTEAEQASLRTHLNVIVEESTHVLYPWITTKYKSIRDAQKSFLNAKDEYGIVFTSGQWHFEFCLNAILALRKVLNCTLPIEVHYAGPDDLTEEMTRAFNSLDNVRTVDVWDYFGEEGRNISGWAIKPFAILASRFRKVLFIDADGLFFQNPDKLLQTSKIFTEFGSLFYSDRTLGRGDAHFFKQINPVWTHYASTLRYMTKKSLFEMESGVVAVDKGRAGPLHALMLVCKMNSRPERDLMYNYVHGDKETFWFAWDILRVPYKFSPTFGGAAGYLNAEKQVCGGIFHVDEELQPLWFNGGVVVNKHVNKDQQYIDFQYVAYDELGSHVKWIWETDDTPFCVVTKNMPHVKVTELTVHQKGYAAQYVQMYKSISEKGWREYFKSDLKIKL</sequence>
<keyword evidence="9" id="KW-0325">Glycoprotein</keyword>
<keyword evidence="12" id="KW-1185">Reference proteome</keyword>
<evidence type="ECO:0000256" key="1">
    <source>
        <dbReference type="ARBA" id="ARBA00004606"/>
    </source>
</evidence>
<dbReference type="Pfam" id="PF11051">
    <property type="entry name" value="Mannosyl_trans3"/>
    <property type="match status" value="1"/>
</dbReference>
<dbReference type="Proteomes" id="UP000320333">
    <property type="component" value="Unassembled WGS sequence"/>
</dbReference>
<evidence type="ECO:0000313" key="12">
    <source>
        <dbReference type="Proteomes" id="UP000320333"/>
    </source>
</evidence>
<evidence type="ECO:0000256" key="7">
    <source>
        <dbReference type="ARBA" id="ARBA00022989"/>
    </source>
</evidence>
<keyword evidence="8 10" id="KW-0472">Membrane</keyword>
<comment type="caution">
    <text evidence="11">The sequence shown here is derived from an EMBL/GenBank/DDBJ whole genome shotgun (WGS) entry which is preliminary data.</text>
</comment>
<reference evidence="11 12" key="1">
    <citation type="journal article" date="2019" name="Sci. Rep.">
        <title>Comparative genomics of chytrid fungi reveal insights into the obligate biotrophic and pathogenic lifestyle of Synchytrium endobioticum.</title>
        <authorList>
            <person name="van de Vossenberg B.T.L.H."/>
            <person name="Warris S."/>
            <person name="Nguyen H.D.T."/>
            <person name="van Gent-Pelzer M.P.E."/>
            <person name="Joly D.L."/>
            <person name="van de Geest H.C."/>
            <person name="Bonants P.J.M."/>
            <person name="Smith D.S."/>
            <person name="Levesque C.A."/>
            <person name="van der Lee T.A.J."/>
        </authorList>
    </citation>
    <scope>NUCLEOTIDE SEQUENCE [LARGE SCALE GENOMIC DNA]</scope>
    <source>
        <strain evidence="11 12">CBS 675.73</strain>
    </source>
</reference>
<evidence type="ECO:0000256" key="10">
    <source>
        <dbReference type="SAM" id="Phobius"/>
    </source>
</evidence>
<dbReference type="PANTHER" id="PTHR31392:SF1">
    <property type="entry name" value="ALPHA-1,3-MANNOSYLTRANSFERASE MNN1-RELATED"/>
    <property type="match status" value="1"/>
</dbReference>
<dbReference type="GO" id="GO:0016020">
    <property type="term" value="C:membrane"/>
    <property type="evidence" value="ECO:0007669"/>
    <property type="project" value="UniProtKB-SubCell"/>
</dbReference>
<evidence type="ECO:0008006" key="13">
    <source>
        <dbReference type="Google" id="ProtNLM"/>
    </source>
</evidence>